<organism evidence="14 15">
    <name type="scientific">Eleutherodactylus coqui</name>
    <name type="common">Puerto Rican coqui</name>
    <dbReference type="NCBI Taxonomy" id="57060"/>
    <lineage>
        <taxon>Eukaryota</taxon>
        <taxon>Metazoa</taxon>
        <taxon>Chordata</taxon>
        <taxon>Craniata</taxon>
        <taxon>Vertebrata</taxon>
        <taxon>Euteleostomi</taxon>
        <taxon>Amphibia</taxon>
        <taxon>Batrachia</taxon>
        <taxon>Anura</taxon>
        <taxon>Neobatrachia</taxon>
        <taxon>Hyloidea</taxon>
        <taxon>Eleutherodactylidae</taxon>
        <taxon>Eleutherodactylinae</taxon>
        <taxon>Eleutherodactylus</taxon>
        <taxon>Eleutherodactylus</taxon>
    </lineage>
</organism>
<evidence type="ECO:0000256" key="8">
    <source>
        <dbReference type="ARBA" id="ARBA00023136"/>
    </source>
</evidence>
<accession>A0A8J6E821</accession>
<evidence type="ECO:0000256" key="9">
    <source>
        <dbReference type="ARBA" id="ARBA00023170"/>
    </source>
</evidence>
<evidence type="ECO:0000256" key="6">
    <source>
        <dbReference type="ARBA" id="ARBA00022989"/>
    </source>
</evidence>
<feature type="transmembrane region" description="Helical" evidence="13">
    <location>
        <begin position="128"/>
        <end position="151"/>
    </location>
</feature>
<keyword evidence="15" id="KW-1185">Reference proteome</keyword>
<comment type="subcellular location">
    <subcellularLocation>
        <location evidence="1 12">Membrane</location>
        <topology evidence="1 12">Multi-pass membrane protein</topology>
    </subcellularLocation>
</comment>
<keyword evidence="6 13" id="KW-1133">Transmembrane helix</keyword>
<dbReference type="GO" id="GO:0004930">
    <property type="term" value="F:G protein-coupled receptor activity"/>
    <property type="evidence" value="ECO:0007669"/>
    <property type="project" value="UniProtKB-KW"/>
</dbReference>
<evidence type="ECO:0000256" key="11">
    <source>
        <dbReference type="RuleBase" id="RU004423"/>
    </source>
</evidence>
<dbReference type="AlphaFoldDB" id="A0A8J6E821"/>
<evidence type="ECO:0000256" key="1">
    <source>
        <dbReference type="ARBA" id="ARBA00004141"/>
    </source>
</evidence>
<evidence type="ECO:0000256" key="12">
    <source>
        <dbReference type="RuleBase" id="RU004424"/>
    </source>
</evidence>
<dbReference type="SUPFAM" id="SSF81321">
    <property type="entry name" value="Family A G protein-coupled receptor-like"/>
    <property type="match status" value="1"/>
</dbReference>
<gene>
    <name evidence="14" type="ORF">GDO78_016423</name>
</gene>
<evidence type="ECO:0000256" key="13">
    <source>
        <dbReference type="SAM" id="Phobius"/>
    </source>
</evidence>
<dbReference type="GO" id="GO:0033038">
    <property type="term" value="F:bitter taste receptor activity"/>
    <property type="evidence" value="ECO:0007669"/>
    <property type="project" value="InterPro"/>
</dbReference>
<evidence type="ECO:0000256" key="5">
    <source>
        <dbReference type="ARBA" id="ARBA00022692"/>
    </source>
</evidence>
<keyword evidence="5 12" id="KW-0812">Transmembrane</keyword>
<keyword evidence="4 12" id="KW-0716">Sensory transduction</keyword>
<keyword evidence="8 12" id="KW-0472">Membrane</keyword>
<keyword evidence="10 12" id="KW-0807">Transducer</keyword>
<evidence type="ECO:0000256" key="3">
    <source>
        <dbReference type="ARBA" id="ARBA00022480"/>
    </source>
</evidence>
<comment type="similarity">
    <text evidence="2 11">Belongs to the G-protein coupled receptor T2R family.</text>
</comment>
<dbReference type="Proteomes" id="UP000770717">
    <property type="component" value="Unassembled WGS sequence"/>
</dbReference>
<evidence type="ECO:0000256" key="10">
    <source>
        <dbReference type="ARBA" id="ARBA00023224"/>
    </source>
</evidence>
<feature type="transmembrane region" description="Helical" evidence="13">
    <location>
        <begin position="182"/>
        <end position="204"/>
    </location>
</feature>
<keyword evidence="9 12" id="KW-0675">Receptor</keyword>
<evidence type="ECO:0000256" key="2">
    <source>
        <dbReference type="ARBA" id="ARBA00007376"/>
    </source>
</evidence>
<dbReference type="PANTHER" id="PTHR11394:SF160">
    <property type="entry name" value="TASTE RECEPTOR TYPE 2"/>
    <property type="match status" value="1"/>
</dbReference>
<dbReference type="Gene3D" id="1.20.1070.10">
    <property type="entry name" value="Rhodopsin 7-helix transmembrane proteins"/>
    <property type="match status" value="1"/>
</dbReference>
<keyword evidence="7 12" id="KW-0297">G-protein coupled receptor</keyword>
<feature type="transmembrane region" description="Helical" evidence="13">
    <location>
        <begin position="225"/>
        <end position="252"/>
    </location>
</feature>
<evidence type="ECO:0000313" key="15">
    <source>
        <dbReference type="Proteomes" id="UP000770717"/>
    </source>
</evidence>
<keyword evidence="3 12" id="KW-0919">Taste</keyword>
<evidence type="ECO:0000256" key="4">
    <source>
        <dbReference type="ARBA" id="ARBA00022606"/>
    </source>
</evidence>
<dbReference type="OrthoDB" id="8876749at2759"/>
<comment type="caution">
    <text evidence="14">The sequence shown here is derived from an EMBL/GenBank/DDBJ whole genome shotgun (WGS) entry which is preliminary data.</text>
</comment>
<reference evidence="14" key="1">
    <citation type="thesis" date="2020" institute="ProQuest LLC" country="789 East Eisenhower Parkway, Ann Arbor, MI, USA">
        <title>Comparative Genomics and Chromosome Evolution.</title>
        <authorList>
            <person name="Mudd A.B."/>
        </authorList>
    </citation>
    <scope>NUCLEOTIDE SEQUENCE</scope>
    <source>
        <strain evidence="14">HN-11 Male</strain>
        <tissue evidence="14">Kidney and liver</tissue>
    </source>
</reference>
<proteinExistence type="inferred from homology"/>
<protein>
    <recommendedName>
        <fullName evidence="12">Taste receptor type 2</fullName>
    </recommendedName>
</protein>
<dbReference type="GO" id="GO:0016020">
    <property type="term" value="C:membrane"/>
    <property type="evidence" value="ECO:0007669"/>
    <property type="project" value="UniProtKB-SubCell"/>
</dbReference>
<dbReference type="Pfam" id="PF05296">
    <property type="entry name" value="TAS2R"/>
    <property type="match status" value="1"/>
</dbReference>
<dbReference type="EMBL" id="WNTK01001981">
    <property type="protein sequence ID" value="KAG9466555.1"/>
    <property type="molecule type" value="Genomic_DNA"/>
</dbReference>
<feature type="transmembrane region" description="Helical" evidence="13">
    <location>
        <begin position="258"/>
        <end position="277"/>
    </location>
</feature>
<evidence type="ECO:0000313" key="14">
    <source>
        <dbReference type="EMBL" id="KAG9466555.1"/>
    </source>
</evidence>
<sequence length="314" mass="36013">MADSTEGDTDVLYLVPTLIALIAGLVTHSFIIGVNVTDWWKGRSVTSVDHIVTSLGISRICSQCANTLYLFIYPLSRKNMDSRGIVYDLLIHANMWLTSLLCIVLCLKISNFHSRLFLYLRGMILHRTVYFIGASVLLSAVNSLITFLLAIPKISSGGTYNTTMDNLFMDCMFINSVYNVTIGVSFPLLFYCISSVLLFTSLYHHTTKMKRSRNLSINLETYYSVMKFISITFIYNTVYFICYICCILHYYVYCMMPAWLLIVLDFLPVLHSSYQIYKTAKLRSQMSKVLQNVLNFVFQRKDTETRENIEVIAL</sequence>
<dbReference type="PANTHER" id="PTHR11394">
    <property type="entry name" value="TASTE RECEPTOR TYPE 2"/>
    <property type="match status" value="1"/>
</dbReference>
<feature type="transmembrane region" description="Helical" evidence="13">
    <location>
        <begin position="84"/>
        <end position="107"/>
    </location>
</feature>
<feature type="transmembrane region" description="Helical" evidence="13">
    <location>
        <begin position="12"/>
        <end position="36"/>
    </location>
</feature>
<evidence type="ECO:0000256" key="7">
    <source>
        <dbReference type="ARBA" id="ARBA00023040"/>
    </source>
</evidence>
<dbReference type="InterPro" id="IPR007960">
    <property type="entry name" value="TAS2R"/>
</dbReference>
<name>A0A8J6E821_ELECQ</name>